<keyword evidence="5 8" id="KW-0067">ATP-binding</keyword>
<keyword evidence="4 8" id="KW-0418">Kinase</keyword>
<dbReference type="NCBIfam" id="TIGR00017">
    <property type="entry name" value="cmk"/>
    <property type="match status" value="1"/>
</dbReference>
<keyword evidence="3 8" id="KW-0547">Nucleotide-binding</keyword>
<dbReference type="RefSeq" id="WP_008902290.1">
    <property type="nucleotide sequence ID" value="NZ_GL397071.1"/>
</dbReference>
<dbReference type="AlphaFoldDB" id="E0NMW1"/>
<feature type="binding site" evidence="8">
    <location>
        <begin position="7"/>
        <end position="15"/>
    </location>
    <ligand>
        <name>ATP</name>
        <dbReference type="ChEBI" id="CHEBI:30616"/>
    </ligand>
</feature>
<dbReference type="Pfam" id="PF02224">
    <property type="entry name" value="Cytidylate_kin"/>
    <property type="match status" value="1"/>
</dbReference>
<dbReference type="Gene3D" id="3.40.50.300">
    <property type="entry name" value="P-loop containing nucleotide triphosphate hydrolases"/>
    <property type="match status" value="1"/>
</dbReference>
<dbReference type="GO" id="GO:0006220">
    <property type="term" value="P:pyrimidine nucleotide metabolic process"/>
    <property type="evidence" value="ECO:0007669"/>
    <property type="project" value="UniProtKB-UniRule"/>
</dbReference>
<evidence type="ECO:0000256" key="1">
    <source>
        <dbReference type="ARBA" id="ARBA00009427"/>
    </source>
</evidence>
<dbReference type="EMBL" id="AEEH01000047">
    <property type="protein sequence ID" value="EFM24929.1"/>
    <property type="molecule type" value="Genomic_DNA"/>
</dbReference>
<evidence type="ECO:0000256" key="2">
    <source>
        <dbReference type="ARBA" id="ARBA00022679"/>
    </source>
</evidence>
<evidence type="ECO:0000256" key="4">
    <source>
        <dbReference type="ARBA" id="ARBA00022777"/>
    </source>
</evidence>
<evidence type="ECO:0000259" key="9">
    <source>
        <dbReference type="Pfam" id="PF02224"/>
    </source>
</evidence>
<evidence type="ECO:0000313" key="11">
    <source>
        <dbReference type="Proteomes" id="UP000003280"/>
    </source>
</evidence>
<dbReference type="eggNOG" id="COG0283">
    <property type="taxonomic scope" value="Bacteria"/>
</dbReference>
<dbReference type="GO" id="GO:0005737">
    <property type="term" value="C:cytoplasm"/>
    <property type="evidence" value="ECO:0007669"/>
    <property type="project" value="UniProtKB-SubCell"/>
</dbReference>
<evidence type="ECO:0000256" key="7">
    <source>
        <dbReference type="ARBA" id="ARBA00048478"/>
    </source>
</evidence>
<dbReference type="CDD" id="cd02020">
    <property type="entry name" value="CMPK"/>
    <property type="match status" value="1"/>
</dbReference>
<dbReference type="InterPro" id="IPR003136">
    <property type="entry name" value="Cytidylate_kin"/>
</dbReference>
<dbReference type="STRING" id="862517.HMPREF9225_1500"/>
<name>E0NMW1_9FIRM</name>
<organism evidence="10 11">
    <name type="scientific">Peptoniphilus duerdenii ATCC BAA-1640</name>
    <dbReference type="NCBI Taxonomy" id="862517"/>
    <lineage>
        <taxon>Bacteria</taxon>
        <taxon>Bacillati</taxon>
        <taxon>Bacillota</taxon>
        <taxon>Tissierellia</taxon>
        <taxon>Tissierellales</taxon>
        <taxon>Peptoniphilaceae</taxon>
        <taxon>Peptoniphilus</taxon>
    </lineage>
</organism>
<dbReference type="GO" id="GO:0036431">
    <property type="term" value="F:dCMP kinase activity"/>
    <property type="evidence" value="ECO:0007669"/>
    <property type="project" value="InterPro"/>
</dbReference>
<evidence type="ECO:0000256" key="8">
    <source>
        <dbReference type="HAMAP-Rule" id="MF_00238"/>
    </source>
</evidence>
<comment type="caution">
    <text evidence="10">The sequence shown here is derived from an EMBL/GenBank/DDBJ whole genome shotgun (WGS) entry which is preliminary data.</text>
</comment>
<evidence type="ECO:0000313" key="10">
    <source>
        <dbReference type="EMBL" id="EFM24929.1"/>
    </source>
</evidence>
<evidence type="ECO:0000256" key="3">
    <source>
        <dbReference type="ARBA" id="ARBA00022741"/>
    </source>
</evidence>
<comment type="catalytic activity">
    <reaction evidence="6 8">
        <text>dCMP + ATP = dCDP + ADP</text>
        <dbReference type="Rhea" id="RHEA:25094"/>
        <dbReference type="ChEBI" id="CHEBI:30616"/>
        <dbReference type="ChEBI" id="CHEBI:57566"/>
        <dbReference type="ChEBI" id="CHEBI:58593"/>
        <dbReference type="ChEBI" id="CHEBI:456216"/>
        <dbReference type="EC" id="2.7.4.25"/>
    </reaction>
</comment>
<sequence>MKIAIDGPAGSGKSTIAKKLAKTLGIEYIDTGAMYRALAFYMNENNLSLQELKNEMDLINIEFKKERTFINGKDISDFIRTNEISSLASKVSKDKEIREKLVDLQRKLADKVSCVMEGRDITSVVLKDAEYKFYLDANPMVRAKRRLNDLKGKDSKITLDELIAEIEERDKRDKTRENSPLQITKDSNYIDTSEMTVEDVVNKILSYVGD</sequence>
<comment type="subcellular location">
    <subcellularLocation>
        <location evidence="8">Cytoplasm</location>
    </subcellularLocation>
</comment>
<reference evidence="10 11" key="1">
    <citation type="submission" date="2010-07" db="EMBL/GenBank/DDBJ databases">
        <authorList>
            <person name="Muzny D."/>
            <person name="Qin X."/>
            <person name="Deng J."/>
            <person name="Jiang H."/>
            <person name="Liu Y."/>
            <person name="Qu J."/>
            <person name="Song X.-Z."/>
            <person name="Zhang L."/>
            <person name="Thornton R."/>
            <person name="Coyle M."/>
            <person name="Francisco L."/>
            <person name="Jackson L."/>
            <person name="Javaid M."/>
            <person name="Korchina V."/>
            <person name="Kovar C."/>
            <person name="Mata R."/>
            <person name="Mathew T."/>
            <person name="Ngo R."/>
            <person name="Nguyen L."/>
            <person name="Nguyen N."/>
            <person name="Okwuonu G."/>
            <person name="Ongeri F."/>
            <person name="Pham C."/>
            <person name="Simmons D."/>
            <person name="Wilczek-Boney K."/>
            <person name="Hale W."/>
            <person name="Jakkamsetti A."/>
            <person name="Pham P."/>
            <person name="Ruth R."/>
            <person name="San Lucas F."/>
            <person name="Warren J."/>
            <person name="Zhang J."/>
            <person name="Zhao Z."/>
            <person name="Zhou C."/>
            <person name="Zhu D."/>
            <person name="Lee S."/>
            <person name="Bess C."/>
            <person name="Blankenburg K."/>
            <person name="Forbes L."/>
            <person name="Fu Q."/>
            <person name="Gubbala S."/>
            <person name="Hirani K."/>
            <person name="Jayaseelan J.C."/>
            <person name="Lara F."/>
            <person name="Munidasa M."/>
            <person name="Palculict T."/>
            <person name="Patil S."/>
            <person name="Pu L.-L."/>
            <person name="Saada N."/>
            <person name="Tang L."/>
            <person name="Weissenberger G."/>
            <person name="Zhu Y."/>
            <person name="Hemphill L."/>
            <person name="Shang Y."/>
            <person name="Youmans B."/>
            <person name="Ayvaz T."/>
            <person name="Ross M."/>
            <person name="Santibanez J."/>
            <person name="Aqrawi P."/>
            <person name="Gross S."/>
            <person name="Joshi V."/>
            <person name="Fowler G."/>
            <person name="Nazareth L."/>
            <person name="Reid J."/>
            <person name="Worley K."/>
            <person name="Petrosino J."/>
            <person name="Highlander S."/>
            <person name="Gibbs R."/>
        </authorList>
    </citation>
    <scope>NUCLEOTIDE SEQUENCE [LARGE SCALE GENOMIC DNA]</scope>
    <source>
        <strain evidence="10 11">ATCC BAA-1640</strain>
    </source>
</reference>
<keyword evidence="2 8" id="KW-0808">Transferase</keyword>
<accession>E0NMW1</accession>
<evidence type="ECO:0000256" key="5">
    <source>
        <dbReference type="ARBA" id="ARBA00022840"/>
    </source>
</evidence>
<dbReference type="SUPFAM" id="SSF52540">
    <property type="entry name" value="P-loop containing nucleoside triphosphate hydrolases"/>
    <property type="match status" value="1"/>
</dbReference>
<evidence type="ECO:0000256" key="6">
    <source>
        <dbReference type="ARBA" id="ARBA00047615"/>
    </source>
</evidence>
<keyword evidence="11" id="KW-1185">Reference proteome</keyword>
<dbReference type="HAMAP" id="MF_00238">
    <property type="entry name" value="Cytidyl_kinase_type1"/>
    <property type="match status" value="1"/>
</dbReference>
<feature type="domain" description="Cytidylate kinase" evidence="9">
    <location>
        <begin position="3"/>
        <end position="208"/>
    </location>
</feature>
<proteinExistence type="inferred from homology"/>
<gene>
    <name evidence="8 10" type="primary">cmk</name>
    <name evidence="10" type="ORF">HMPREF9225_1500</name>
</gene>
<protein>
    <recommendedName>
        <fullName evidence="8">Cytidylate kinase</fullName>
        <shortName evidence="8">CK</shortName>
        <ecNumber evidence="8">2.7.4.25</ecNumber>
    </recommendedName>
    <alternativeName>
        <fullName evidence="8">Cytidine monophosphate kinase</fullName>
        <shortName evidence="8">CMP kinase</shortName>
    </alternativeName>
</protein>
<comment type="catalytic activity">
    <reaction evidence="7 8">
        <text>CMP + ATP = CDP + ADP</text>
        <dbReference type="Rhea" id="RHEA:11600"/>
        <dbReference type="ChEBI" id="CHEBI:30616"/>
        <dbReference type="ChEBI" id="CHEBI:58069"/>
        <dbReference type="ChEBI" id="CHEBI:60377"/>
        <dbReference type="ChEBI" id="CHEBI:456216"/>
        <dbReference type="EC" id="2.7.4.25"/>
    </reaction>
</comment>
<dbReference type="Proteomes" id="UP000003280">
    <property type="component" value="Unassembled WGS sequence"/>
</dbReference>
<dbReference type="GO" id="GO:0005524">
    <property type="term" value="F:ATP binding"/>
    <property type="evidence" value="ECO:0007669"/>
    <property type="project" value="UniProtKB-UniRule"/>
</dbReference>
<dbReference type="GO" id="GO:0036430">
    <property type="term" value="F:CMP kinase activity"/>
    <property type="evidence" value="ECO:0007669"/>
    <property type="project" value="RHEA"/>
</dbReference>
<dbReference type="OrthoDB" id="9807434at2"/>
<keyword evidence="8" id="KW-0963">Cytoplasm</keyword>
<dbReference type="InterPro" id="IPR027417">
    <property type="entry name" value="P-loop_NTPase"/>
</dbReference>
<dbReference type="EC" id="2.7.4.25" evidence="8"/>
<dbReference type="HOGENOM" id="CLU_079959_0_2_9"/>
<comment type="similarity">
    <text evidence="1 8">Belongs to the cytidylate kinase family. Type 1 subfamily.</text>
</comment>
<dbReference type="InterPro" id="IPR011994">
    <property type="entry name" value="Cytidylate_kinase_dom"/>
</dbReference>